<feature type="region of interest" description="Disordered" evidence="1">
    <location>
        <begin position="1"/>
        <end position="38"/>
    </location>
</feature>
<dbReference type="Proteomes" id="UP000283530">
    <property type="component" value="Unassembled WGS sequence"/>
</dbReference>
<dbReference type="AlphaFoldDB" id="A0A443NKX5"/>
<evidence type="ECO:0000313" key="3">
    <source>
        <dbReference type="Proteomes" id="UP000283530"/>
    </source>
</evidence>
<evidence type="ECO:0000313" key="2">
    <source>
        <dbReference type="EMBL" id="RWR79141.1"/>
    </source>
</evidence>
<accession>A0A443NKX5</accession>
<reference evidence="2 3" key="1">
    <citation type="journal article" date="2019" name="Nat. Plants">
        <title>Stout camphor tree genome fills gaps in understanding of flowering plant genome evolution.</title>
        <authorList>
            <person name="Chaw S.M."/>
            <person name="Liu Y.C."/>
            <person name="Wu Y.W."/>
            <person name="Wang H.Y."/>
            <person name="Lin C.I."/>
            <person name="Wu C.S."/>
            <person name="Ke H.M."/>
            <person name="Chang L.Y."/>
            <person name="Hsu C.Y."/>
            <person name="Yang H.T."/>
            <person name="Sudianto E."/>
            <person name="Hsu M.H."/>
            <person name="Wu K.P."/>
            <person name="Wang L.N."/>
            <person name="Leebens-Mack J.H."/>
            <person name="Tsai I.J."/>
        </authorList>
    </citation>
    <scope>NUCLEOTIDE SEQUENCE [LARGE SCALE GENOMIC DNA]</scope>
    <source>
        <strain evidence="3">cv. Chaw 1501</strain>
        <tissue evidence="2">Young leaves</tissue>
    </source>
</reference>
<name>A0A443NKX5_9MAGN</name>
<feature type="compositionally biased region" description="Polar residues" evidence="1">
    <location>
        <begin position="1"/>
        <end position="13"/>
    </location>
</feature>
<keyword evidence="3" id="KW-1185">Reference proteome</keyword>
<organism evidence="2 3">
    <name type="scientific">Cinnamomum micranthum f. kanehirae</name>
    <dbReference type="NCBI Taxonomy" id="337451"/>
    <lineage>
        <taxon>Eukaryota</taxon>
        <taxon>Viridiplantae</taxon>
        <taxon>Streptophyta</taxon>
        <taxon>Embryophyta</taxon>
        <taxon>Tracheophyta</taxon>
        <taxon>Spermatophyta</taxon>
        <taxon>Magnoliopsida</taxon>
        <taxon>Magnoliidae</taxon>
        <taxon>Laurales</taxon>
        <taxon>Lauraceae</taxon>
        <taxon>Cinnamomum</taxon>
    </lineage>
</organism>
<sequence length="276" mass="31421">MRGVKTSSETHTTAAACCSPPEPFLPSSRGWSEEGRGSEEGSGIEFLLQKLEEEEDRFGLGLFFGLDPSQLDPFAVKVTWALQQFRVGSRSVLIQSAPPSLEPPPPPSSSSSLSVTLLNSSKPFAIFWNSMVFRVLTPLRLRALLGRHPRLHHLLCHRQLLQSLLSQVSFKRSLSSLSFSSIANQYTWKVYRVYLEERQHDDDYEREFGRNHAALTMMGMALYHQGGREHVEKESYLMLPIVIEKLLELGGMIIILKQETEKRFYKRVIVLAMVQW</sequence>
<comment type="caution">
    <text evidence="2">The sequence shown here is derived from an EMBL/GenBank/DDBJ whole genome shotgun (WGS) entry which is preliminary data.</text>
</comment>
<gene>
    <name evidence="2" type="ORF">CKAN_00770300</name>
</gene>
<evidence type="ECO:0000256" key="1">
    <source>
        <dbReference type="SAM" id="MobiDB-lite"/>
    </source>
</evidence>
<protein>
    <submittedName>
        <fullName evidence="2">Uncharacterized protein</fullName>
    </submittedName>
</protein>
<proteinExistence type="predicted"/>
<dbReference type="EMBL" id="QPKB01000003">
    <property type="protein sequence ID" value="RWR79141.1"/>
    <property type="molecule type" value="Genomic_DNA"/>
</dbReference>